<comment type="caution">
    <text evidence="2">The sequence shown here is derived from an EMBL/GenBank/DDBJ whole genome shotgun (WGS) entry which is preliminary data.</text>
</comment>
<proteinExistence type="predicted"/>
<accession>A0A2W0H1V4</accession>
<keyword evidence="1" id="KW-0472">Membrane</keyword>
<protein>
    <submittedName>
        <fullName evidence="2">Uncharacterized protein</fullName>
    </submittedName>
</protein>
<dbReference type="RefSeq" id="WP_110521051.1">
    <property type="nucleotide sequence ID" value="NZ_PDOF01000003.1"/>
</dbReference>
<evidence type="ECO:0000313" key="3">
    <source>
        <dbReference type="Proteomes" id="UP000248066"/>
    </source>
</evidence>
<gene>
    <name evidence="2" type="ORF">CR205_15395</name>
</gene>
<dbReference type="EMBL" id="PDOF01000003">
    <property type="protein sequence ID" value="PYZ95774.1"/>
    <property type="molecule type" value="Genomic_DNA"/>
</dbReference>
<feature type="transmembrane region" description="Helical" evidence="1">
    <location>
        <begin position="34"/>
        <end position="57"/>
    </location>
</feature>
<dbReference type="Proteomes" id="UP000248066">
    <property type="component" value="Unassembled WGS sequence"/>
</dbReference>
<organism evidence="2 3">
    <name type="scientific">Alteribacter lacisalsi</name>
    <dbReference type="NCBI Taxonomy" id="2045244"/>
    <lineage>
        <taxon>Bacteria</taxon>
        <taxon>Bacillati</taxon>
        <taxon>Bacillota</taxon>
        <taxon>Bacilli</taxon>
        <taxon>Bacillales</taxon>
        <taxon>Bacillaceae</taxon>
        <taxon>Alteribacter</taxon>
    </lineage>
</organism>
<reference evidence="2 3" key="1">
    <citation type="submission" date="2017-10" db="EMBL/GenBank/DDBJ databases">
        <title>Bacillus sp. nov., a halophilic bacterium isolated from a Yangshapao Lake.</title>
        <authorList>
            <person name="Wang H."/>
        </authorList>
    </citation>
    <scope>NUCLEOTIDE SEQUENCE [LARGE SCALE GENOMIC DNA]</scope>
    <source>
        <strain evidence="2 3">YSP-3</strain>
    </source>
</reference>
<sequence>MFMLILFFIITAVSIFMMIRKKQGLWLTVPVAAMFAYVVIEIAMVPAPFGETVRFIFSLQ</sequence>
<keyword evidence="1" id="KW-0812">Transmembrane</keyword>
<keyword evidence="3" id="KW-1185">Reference proteome</keyword>
<evidence type="ECO:0000256" key="1">
    <source>
        <dbReference type="SAM" id="Phobius"/>
    </source>
</evidence>
<dbReference type="OrthoDB" id="2696663at2"/>
<name>A0A2W0H1V4_9BACI</name>
<dbReference type="AlphaFoldDB" id="A0A2W0H1V4"/>
<evidence type="ECO:0000313" key="2">
    <source>
        <dbReference type="EMBL" id="PYZ95774.1"/>
    </source>
</evidence>
<keyword evidence="1" id="KW-1133">Transmembrane helix</keyword>